<name>A0ACC0ZRH9_9ROSI</name>
<organism evidence="1 2">
    <name type="scientific">Pistacia integerrima</name>
    <dbReference type="NCBI Taxonomy" id="434235"/>
    <lineage>
        <taxon>Eukaryota</taxon>
        <taxon>Viridiplantae</taxon>
        <taxon>Streptophyta</taxon>
        <taxon>Embryophyta</taxon>
        <taxon>Tracheophyta</taxon>
        <taxon>Spermatophyta</taxon>
        <taxon>Magnoliopsida</taxon>
        <taxon>eudicotyledons</taxon>
        <taxon>Gunneridae</taxon>
        <taxon>Pentapetalae</taxon>
        <taxon>rosids</taxon>
        <taxon>malvids</taxon>
        <taxon>Sapindales</taxon>
        <taxon>Anacardiaceae</taxon>
        <taxon>Pistacia</taxon>
    </lineage>
</organism>
<proteinExistence type="predicted"/>
<reference evidence="2" key="1">
    <citation type="journal article" date="2023" name="G3 (Bethesda)">
        <title>Genome assembly and association tests identify interacting loci associated with vigor, precocity, and sex in interspecific pistachio rootstocks.</title>
        <authorList>
            <person name="Palmer W."/>
            <person name="Jacygrad E."/>
            <person name="Sagayaradj S."/>
            <person name="Cavanaugh K."/>
            <person name="Han R."/>
            <person name="Bertier L."/>
            <person name="Beede B."/>
            <person name="Kafkas S."/>
            <person name="Golino D."/>
            <person name="Preece J."/>
            <person name="Michelmore R."/>
        </authorList>
    </citation>
    <scope>NUCLEOTIDE SEQUENCE [LARGE SCALE GENOMIC DNA]</scope>
</reference>
<evidence type="ECO:0000313" key="1">
    <source>
        <dbReference type="EMBL" id="KAJ0054605.1"/>
    </source>
</evidence>
<accession>A0ACC0ZRH9</accession>
<dbReference type="Proteomes" id="UP001163603">
    <property type="component" value="Chromosome 1"/>
</dbReference>
<dbReference type="EMBL" id="CM047736">
    <property type="protein sequence ID" value="KAJ0054605.1"/>
    <property type="molecule type" value="Genomic_DNA"/>
</dbReference>
<sequence>MAFRTTRSWTFWGLVGAFIDLGLAYFLLCGSAFAFFASKFCNLFGLDLLCPCTGFFGYQNSNICLHRLLIDWPVRKIFYVQMLIKSKFPFDLIWFEDQPCNLEMMWSTDRNYDNGVLELENEASSSSFSSPKLQNLVDRESGFDAKGKKIVNQRQKHGIRRRRRSSLGYGKSSARVVVAGSSDAPYNGSDIRSQIGDCSSPIYGKEHVLQDDGNAAIGLDLGERTWHNFEQGVSFGNNKVKDNDSSTVEKFICTAQGKSKNAGNEENMIRILKEALEEEKAACTALQLELEKERAAAATAADEAMAMILRLQADKASIEMEARQYQRMIEEKCEYEEEEMNIMKDILVRRERENHFLEKEVEAYRQMRSLGNGQSEVDFSHLTSEWGQRPLHSLDSNEDLLEFEKGKSFDKNKVEKAANWSSNYEASSAEMTSEAAQICQKKILSCCGQKLEKVEEDGTEVCGNLQCPKLDAEPIVYDVHVIDDKTELQMEENGKEDRTIELCGY</sequence>
<evidence type="ECO:0000313" key="2">
    <source>
        <dbReference type="Proteomes" id="UP001163603"/>
    </source>
</evidence>
<protein>
    <submittedName>
        <fullName evidence="1">Uncharacterized protein</fullName>
    </submittedName>
</protein>
<gene>
    <name evidence="1" type="ORF">Pint_01552</name>
</gene>
<keyword evidence="2" id="KW-1185">Reference proteome</keyword>
<comment type="caution">
    <text evidence="1">The sequence shown here is derived from an EMBL/GenBank/DDBJ whole genome shotgun (WGS) entry which is preliminary data.</text>
</comment>